<dbReference type="Pfam" id="PF21935">
    <property type="entry name" value="TetR_C_45"/>
    <property type="match status" value="1"/>
</dbReference>
<dbReference type="GO" id="GO:0003700">
    <property type="term" value="F:DNA-binding transcription factor activity"/>
    <property type="evidence" value="ECO:0007669"/>
    <property type="project" value="TreeGrafter"/>
</dbReference>
<evidence type="ECO:0000313" key="5">
    <source>
        <dbReference type="EMBL" id="NNG79811.1"/>
    </source>
</evidence>
<keyword evidence="3" id="KW-0804">Transcription</keyword>
<dbReference type="Gene3D" id="1.10.357.10">
    <property type="entry name" value="Tetracycline Repressor, domain 2"/>
    <property type="match status" value="1"/>
</dbReference>
<evidence type="ECO:0000313" key="6">
    <source>
        <dbReference type="Proteomes" id="UP000549517"/>
    </source>
</evidence>
<dbReference type="InterPro" id="IPR054126">
    <property type="entry name" value="CprB_TetR_C"/>
</dbReference>
<evidence type="ECO:0000256" key="2">
    <source>
        <dbReference type="ARBA" id="ARBA00023125"/>
    </source>
</evidence>
<dbReference type="InterPro" id="IPR050109">
    <property type="entry name" value="HTH-type_TetR-like_transc_reg"/>
</dbReference>
<keyword evidence="1" id="KW-0805">Transcription regulation</keyword>
<dbReference type="AlphaFoldDB" id="A0A849AUQ3"/>
<reference evidence="5 6" key="1">
    <citation type="submission" date="2020-05" db="EMBL/GenBank/DDBJ databases">
        <title>MicrobeNet Type strains.</title>
        <authorList>
            <person name="Nicholson A.C."/>
        </authorList>
    </citation>
    <scope>NUCLEOTIDE SEQUENCE [LARGE SCALE GENOMIC DNA]</scope>
    <source>
        <strain evidence="5 6">CCUG 46604</strain>
    </source>
</reference>
<evidence type="ECO:0000256" key="3">
    <source>
        <dbReference type="ARBA" id="ARBA00023163"/>
    </source>
</evidence>
<keyword evidence="2" id="KW-0238">DNA-binding</keyword>
<protein>
    <submittedName>
        <fullName evidence="5">TetR/AcrR family transcriptional regulator</fullName>
    </submittedName>
</protein>
<dbReference type="RefSeq" id="WP_170274628.1">
    <property type="nucleotide sequence ID" value="NZ_BAAAKH010000010.1"/>
</dbReference>
<dbReference type="PANTHER" id="PTHR30055:SF234">
    <property type="entry name" value="HTH-TYPE TRANSCRIPTIONAL REGULATOR BETI"/>
    <property type="match status" value="1"/>
</dbReference>
<comment type="caution">
    <text evidence="5">The sequence shown here is derived from an EMBL/GenBank/DDBJ whole genome shotgun (WGS) entry which is preliminary data.</text>
</comment>
<gene>
    <name evidence="5" type="ORF">HLA91_10585</name>
</gene>
<accession>A0A849AUQ3</accession>
<dbReference type="PANTHER" id="PTHR30055">
    <property type="entry name" value="HTH-TYPE TRANSCRIPTIONAL REGULATOR RUTR"/>
    <property type="match status" value="1"/>
</dbReference>
<evidence type="ECO:0000259" key="4">
    <source>
        <dbReference type="Pfam" id="PF21935"/>
    </source>
</evidence>
<name>A0A849AUQ3_9MICO</name>
<sequence length="232" mass="25341">MPMRTRQSRSSATRDLIVSAAAGEFARNGYGGTTHTGILKVLGKSTPNFITYHFPAKADIAHAVLSRQDQLLNTCAEGLERRGVSGLEALVATVFIVITDEKNMSIFQAAMALEGDRTAPDGGDFQPCTTWMTLVKRQLIRAQEAGQIAQDIDLDDEAWMMISVLYGTYQLADRLGSLSKLGHRVEQAWLQMLDNLGISDSRKLLDTGQQHARDYLDSRSAGLIPAAAGETR</sequence>
<proteinExistence type="predicted"/>
<dbReference type="SUPFAM" id="SSF46689">
    <property type="entry name" value="Homeodomain-like"/>
    <property type="match status" value="1"/>
</dbReference>
<dbReference type="InterPro" id="IPR009057">
    <property type="entry name" value="Homeodomain-like_sf"/>
</dbReference>
<dbReference type="SUPFAM" id="SSF48498">
    <property type="entry name" value="Tetracyclin repressor-like, C-terminal domain"/>
    <property type="match status" value="1"/>
</dbReference>
<dbReference type="GO" id="GO:0000976">
    <property type="term" value="F:transcription cis-regulatory region binding"/>
    <property type="evidence" value="ECO:0007669"/>
    <property type="project" value="TreeGrafter"/>
</dbReference>
<dbReference type="EMBL" id="JABEMC010000006">
    <property type="protein sequence ID" value="NNG79811.1"/>
    <property type="molecule type" value="Genomic_DNA"/>
</dbReference>
<organism evidence="5 6">
    <name type="scientific">Brevibacterium luteolum</name>
    <dbReference type="NCBI Taxonomy" id="199591"/>
    <lineage>
        <taxon>Bacteria</taxon>
        <taxon>Bacillati</taxon>
        <taxon>Actinomycetota</taxon>
        <taxon>Actinomycetes</taxon>
        <taxon>Micrococcales</taxon>
        <taxon>Brevibacteriaceae</taxon>
        <taxon>Brevibacterium</taxon>
    </lineage>
</organism>
<feature type="domain" description="CprB tetracyclin repressor-like C-terminal" evidence="4">
    <location>
        <begin position="85"/>
        <end position="193"/>
    </location>
</feature>
<dbReference type="InterPro" id="IPR036271">
    <property type="entry name" value="Tet_transcr_reg_TetR-rel_C_sf"/>
</dbReference>
<dbReference type="Proteomes" id="UP000549517">
    <property type="component" value="Unassembled WGS sequence"/>
</dbReference>
<evidence type="ECO:0000256" key="1">
    <source>
        <dbReference type="ARBA" id="ARBA00023015"/>
    </source>
</evidence>